<evidence type="ECO:0000313" key="2">
    <source>
        <dbReference type="EMBL" id="GAI77680.1"/>
    </source>
</evidence>
<sequence>HEVLKIVTLIVGKRETDEIKGLMVSLDKRIDELAKGGGGGKVEIPRPLSPMEYAKQQVEYIEALKALGLIKEPVVTGPSGEPLEVVKEKNRHAEKNR</sequence>
<evidence type="ECO:0000256" key="1">
    <source>
        <dbReference type="SAM" id="MobiDB-lite"/>
    </source>
</evidence>
<comment type="caution">
    <text evidence="2">The sequence shown here is derived from an EMBL/GenBank/DDBJ whole genome shotgun (WGS) entry which is preliminary data.</text>
</comment>
<protein>
    <recommendedName>
        <fullName evidence="3">Terminase small subunit</fullName>
    </recommendedName>
</protein>
<feature type="compositionally biased region" description="Basic and acidic residues" evidence="1">
    <location>
        <begin position="84"/>
        <end position="97"/>
    </location>
</feature>
<dbReference type="EMBL" id="BARW01010552">
    <property type="protein sequence ID" value="GAI77680.1"/>
    <property type="molecule type" value="Genomic_DNA"/>
</dbReference>
<evidence type="ECO:0008006" key="3">
    <source>
        <dbReference type="Google" id="ProtNLM"/>
    </source>
</evidence>
<feature type="non-terminal residue" evidence="2">
    <location>
        <position position="1"/>
    </location>
</feature>
<reference evidence="2" key="1">
    <citation type="journal article" date="2014" name="Front. Microbiol.">
        <title>High frequency of phylogenetically diverse reductive dehalogenase-homologous genes in deep subseafloor sedimentary metagenomes.</title>
        <authorList>
            <person name="Kawai M."/>
            <person name="Futagami T."/>
            <person name="Toyoda A."/>
            <person name="Takaki Y."/>
            <person name="Nishi S."/>
            <person name="Hori S."/>
            <person name="Arai W."/>
            <person name="Tsubouchi T."/>
            <person name="Morono Y."/>
            <person name="Uchiyama I."/>
            <person name="Ito T."/>
            <person name="Fujiyama A."/>
            <person name="Inagaki F."/>
            <person name="Takami H."/>
        </authorList>
    </citation>
    <scope>NUCLEOTIDE SEQUENCE</scope>
    <source>
        <strain evidence="2">Expedition CK06-06</strain>
    </source>
</reference>
<gene>
    <name evidence="2" type="ORF">S12H4_20730</name>
</gene>
<organism evidence="2">
    <name type="scientific">marine sediment metagenome</name>
    <dbReference type="NCBI Taxonomy" id="412755"/>
    <lineage>
        <taxon>unclassified sequences</taxon>
        <taxon>metagenomes</taxon>
        <taxon>ecological metagenomes</taxon>
    </lineage>
</organism>
<proteinExistence type="predicted"/>
<dbReference type="AlphaFoldDB" id="X1SQQ7"/>
<name>X1SQQ7_9ZZZZ</name>
<accession>X1SQQ7</accession>
<feature type="region of interest" description="Disordered" evidence="1">
    <location>
        <begin position="77"/>
        <end position="97"/>
    </location>
</feature>